<reference evidence="1 2" key="1">
    <citation type="journal article" date="2020" name="BMC Genomics">
        <title>Intraspecific diversification of the crop wild relative Brassica cretica Lam. using demographic model selection.</title>
        <authorList>
            <person name="Kioukis A."/>
            <person name="Michalopoulou V.A."/>
            <person name="Briers L."/>
            <person name="Pirintsos S."/>
            <person name="Studholme D.J."/>
            <person name="Pavlidis P."/>
            <person name="Sarris P.F."/>
        </authorList>
    </citation>
    <scope>NUCLEOTIDE SEQUENCE [LARGE SCALE GENOMIC DNA]</scope>
    <source>
        <strain evidence="2">cv. PFS-1207/04</strain>
    </source>
</reference>
<organism evidence="1 2">
    <name type="scientific">Brassica cretica</name>
    <name type="common">Mustard</name>
    <dbReference type="NCBI Taxonomy" id="69181"/>
    <lineage>
        <taxon>Eukaryota</taxon>
        <taxon>Viridiplantae</taxon>
        <taxon>Streptophyta</taxon>
        <taxon>Embryophyta</taxon>
        <taxon>Tracheophyta</taxon>
        <taxon>Spermatophyta</taxon>
        <taxon>Magnoliopsida</taxon>
        <taxon>eudicotyledons</taxon>
        <taxon>Gunneridae</taxon>
        <taxon>Pentapetalae</taxon>
        <taxon>rosids</taxon>
        <taxon>malvids</taxon>
        <taxon>Brassicales</taxon>
        <taxon>Brassicaceae</taxon>
        <taxon>Brassiceae</taxon>
        <taxon>Brassica</taxon>
    </lineage>
</organism>
<evidence type="ECO:0000313" key="2">
    <source>
        <dbReference type="Proteomes" id="UP000266723"/>
    </source>
</evidence>
<sequence>MGVLNGLLGPTREMGELDGLLGRTRQMGELDGLLDLILPFGKRLPPSLVVIALSLVAPVCNAGTLHQRWSFWITQSIPRSATLTRQLGANESILGPEAGEVAESPPDGYFTCFEAYLMQCHLWFPLPEIIVRFFSRFGFGFGQITPVGLQHIIGKYRISPWPNKTIKVDFVNYRVWTQPFFFVRIDNASMEESCIPDLRTALGRREINPLPPVLEGLTTIISLLSSGDFYYGTFTPKRAVALYRSRFKPDLPIEEEEDESSMDWFGLLVMNQALDASIQEARMAQFRAEKAAKEIARVRDERESSRRDEGSFMATEIHRAHRRGRREMAEIMKTRRDQFSNEFGELKEGYKAYGNYRDCHGTVGGLFLTQAADYSYDVENARHTRRMNERAGRFRDSSVNQPVVPITVDDYLFGESITGYFDVDC</sequence>
<gene>
    <name evidence="1" type="ORF">DY000_02015977</name>
</gene>
<evidence type="ECO:0008006" key="3">
    <source>
        <dbReference type="Google" id="ProtNLM"/>
    </source>
</evidence>
<dbReference type="EMBL" id="QGKV02000759">
    <property type="protein sequence ID" value="KAF3560948.1"/>
    <property type="molecule type" value="Genomic_DNA"/>
</dbReference>
<comment type="caution">
    <text evidence="1">The sequence shown here is derived from an EMBL/GenBank/DDBJ whole genome shotgun (WGS) entry which is preliminary data.</text>
</comment>
<protein>
    <recommendedName>
        <fullName evidence="3">Aminotransferase-like plant mobile domain-containing protein</fullName>
    </recommendedName>
</protein>
<evidence type="ECO:0000313" key="1">
    <source>
        <dbReference type="EMBL" id="KAF3560948.1"/>
    </source>
</evidence>
<accession>A0ABQ7CLP5</accession>
<name>A0ABQ7CLP5_BRACR</name>
<proteinExistence type="predicted"/>
<dbReference type="Proteomes" id="UP000266723">
    <property type="component" value="Unassembled WGS sequence"/>
</dbReference>
<keyword evidence="2" id="KW-1185">Reference proteome</keyword>